<sequence length="140" mass="16458">MVENPIIIDAKDLEESKRRKIESHSYKDLGYSQKLTVRIPQKNAFYVRVIKKRLNVQASDIYRYTLQTFIDMNFSKGNDGRYYRKINQADYQKKVNRTSICFLASKKRSNAVQTKCKRLGITFSTAFNTALYKVIAEQRK</sequence>
<evidence type="ECO:0000313" key="1">
    <source>
        <dbReference type="EMBL" id="KJY48074.1"/>
    </source>
</evidence>
<dbReference type="HOGENOM" id="CLU_1832640_0_0_9"/>
<keyword evidence="2" id="KW-1185">Reference proteome</keyword>
<comment type="caution">
    <text evidence="1">The sequence shown here is derived from an EMBL/GenBank/DDBJ whole genome shotgun (WGS) entry which is preliminary data.</text>
</comment>
<organism evidence="1 2">
    <name type="scientific">Bombilactobacillus mellis</name>
    <dbReference type="NCBI Taxonomy" id="1218508"/>
    <lineage>
        <taxon>Bacteria</taxon>
        <taxon>Bacillati</taxon>
        <taxon>Bacillota</taxon>
        <taxon>Bacilli</taxon>
        <taxon>Lactobacillales</taxon>
        <taxon>Lactobacillaceae</taxon>
        <taxon>Bombilactobacillus</taxon>
    </lineage>
</organism>
<reference evidence="1 2" key="1">
    <citation type="submission" date="2014-12" db="EMBL/GenBank/DDBJ databases">
        <title>Comparative genomics of the lactic acid bacteria isolated from the honey bee gut.</title>
        <authorList>
            <person name="Ellegaard K.M."/>
            <person name="Tamarit D."/>
            <person name="Javelind E."/>
            <person name="Olofsson T."/>
            <person name="Andersson S.G."/>
            <person name="Vasquez A."/>
        </authorList>
    </citation>
    <scope>NUCLEOTIDE SEQUENCE [LARGE SCALE GENOMIC DNA]</scope>
    <source>
        <strain evidence="1 2">Hon2</strain>
    </source>
</reference>
<dbReference type="Proteomes" id="UP000033695">
    <property type="component" value="Unassembled WGS sequence"/>
</dbReference>
<dbReference type="EMBL" id="JXBZ01000015">
    <property type="protein sequence ID" value="KJY48074.1"/>
    <property type="molecule type" value="Genomic_DNA"/>
</dbReference>
<dbReference type="AlphaFoldDB" id="A0A0F4KPZ5"/>
<proteinExistence type="predicted"/>
<evidence type="ECO:0000313" key="2">
    <source>
        <dbReference type="Proteomes" id="UP000033695"/>
    </source>
</evidence>
<dbReference type="PATRIC" id="fig|1218508.4.peg.1634"/>
<gene>
    <name evidence="1" type="ORF">JG29_15880</name>
</gene>
<name>A0A0F4KPZ5_9LACO</name>
<accession>A0A0F4KPZ5</accession>
<protein>
    <submittedName>
        <fullName evidence="1">Uncharacterized protein</fullName>
    </submittedName>
</protein>
<dbReference type="RefSeq" id="WP_045923497.1">
    <property type="nucleotide sequence ID" value="NZ_JAAEEA010000006.1"/>
</dbReference>